<dbReference type="AlphaFoldDB" id="A0A6H0Y544"/>
<dbReference type="InterPro" id="IPR019433">
    <property type="entry name" value="GPI_ManTrfase_II_coact_Pga1"/>
</dbReference>
<dbReference type="GO" id="GO:0006506">
    <property type="term" value="P:GPI anchor biosynthetic process"/>
    <property type="evidence" value="ECO:0007669"/>
    <property type="project" value="TreeGrafter"/>
</dbReference>
<organism evidence="3 4">
    <name type="scientific">Peltaster fructicola</name>
    <dbReference type="NCBI Taxonomy" id="286661"/>
    <lineage>
        <taxon>Eukaryota</taxon>
        <taxon>Fungi</taxon>
        <taxon>Dikarya</taxon>
        <taxon>Ascomycota</taxon>
        <taxon>Pezizomycotina</taxon>
        <taxon>Dothideomycetes</taxon>
        <taxon>Dothideomycetes incertae sedis</taxon>
        <taxon>Peltaster</taxon>
    </lineage>
</organism>
<dbReference type="GO" id="GO:0031501">
    <property type="term" value="C:mannosyltransferase complex"/>
    <property type="evidence" value="ECO:0007669"/>
    <property type="project" value="TreeGrafter"/>
</dbReference>
<dbReference type="Pfam" id="PF10333">
    <property type="entry name" value="Pga1"/>
    <property type="match status" value="1"/>
</dbReference>
<accession>A0A6H0Y544</accession>
<feature type="chain" id="PRO_5026294492" evidence="2">
    <location>
        <begin position="23"/>
        <end position="231"/>
    </location>
</feature>
<dbReference type="GO" id="GO:0000030">
    <property type="term" value="F:mannosyltransferase activity"/>
    <property type="evidence" value="ECO:0007669"/>
    <property type="project" value="TreeGrafter"/>
</dbReference>
<dbReference type="OrthoDB" id="3360032at2759"/>
<keyword evidence="2" id="KW-0732">Signal</keyword>
<feature type="signal peptide" evidence="2">
    <location>
        <begin position="1"/>
        <end position="22"/>
    </location>
</feature>
<name>A0A6H0Y544_9PEZI</name>
<dbReference type="PANTHER" id="PTHR28022:SF1">
    <property type="entry name" value="GPI MANNOSYLTRANSFERASE 2 SUBUNIT PGA1"/>
    <property type="match status" value="1"/>
</dbReference>
<keyword evidence="1" id="KW-1133">Transmembrane helix</keyword>
<evidence type="ECO:0000313" key="3">
    <source>
        <dbReference type="EMBL" id="QIX02167.1"/>
    </source>
</evidence>
<keyword evidence="1" id="KW-0812">Transmembrane</keyword>
<reference evidence="3 4" key="1">
    <citation type="journal article" date="2016" name="Sci. Rep.">
        <title>Peltaster fructicola genome reveals evolution from an invasive phytopathogen to an ectophytic parasite.</title>
        <authorList>
            <person name="Xu C."/>
            <person name="Chen H."/>
            <person name="Gleason M.L."/>
            <person name="Xu J.R."/>
            <person name="Liu H."/>
            <person name="Zhang R."/>
            <person name="Sun G."/>
        </authorList>
    </citation>
    <scope>NUCLEOTIDE SEQUENCE [LARGE SCALE GENOMIC DNA]</scope>
    <source>
        <strain evidence="3 4">LNHT1506</strain>
    </source>
</reference>
<protein>
    <submittedName>
        <fullName evidence="3">Uncharacterized protein</fullName>
    </submittedName>
</protein>
<evidence type="ECO:0000256" key="2">
    <source>
        <dbReference type="SAM" id="SignalP"/>
    </source>
</evidence>
<dbReference type="Proteomes" id="UP000503462">
    <property type="component" value="Chromosome 5"/>
</dbReference>
<keyword evidence="1" id="KW-0472">Membrane</keyword>
<gene>
    <name evidence="3" type="ORF">AMS68_007684</name>
</gene>
<sequence length="231" mass="25955">MRILSYSALATTLLFAATSANTEKIIFTAPTKSKLPDTKPGIDFLNIESLSSLDQSLQTSLAVRFTNETQPTGTDHWYLLRNLQERQRYELRICWSATQPTRFDLDIYTIANVFDEPHLIQTLNRVLQRPKPRSAHSGKPEGDSRPPTVYDSVLFLHIRAAADYFSSNRTLMQFPPAVDVDIVLDPYIGGIFPQSLLSTAVYLVVLAILGWAASQVVWHSLKPVAIKLHND</sequence>
<dbReference type="PANTHER" id="PTHR28022">
    <property type="entry name" value="GPI MANNOSYLTRANSFERASE 2 SUBUNIT PGA1"/>
    <property type="match status" value="1"/>
</dbReference>
<proteinExistence type="predicted"/>
<evidence type="ECO:0000313" key="4">
    <source>
        <dbReference type="Proteomes" id="UP000503462"/>
    </source>
</evidence>
<feature type="transmembrane region" description="Helical" evidence="1">
    <location>
        <begin position="200"/>
        <end position="218"/>
    </location>
</feature>
<dbReference type="EMBL" id="CP051143">
    <property type="protein sequence ID" value="QIX02167.1"/>
    <property type="molecule type" value="Genomic_DNA"/>
</dbReference>
<dbReference type="GO" id="GO:0005789">
    <property type="term" value="C:endoplasmic reticulum membrane"/>
    <property type="evidence" value="ECO:0007669"/>
    <property type="project" value="TreeGrafter"/>
</dbReference>
<evidence type="ECO:0000256" key="1">
    <source>
        <dbReference type="SAM" id="Phobius"/>
    </source>
</evidence>
<keyword evidence="4" id="KW-1185">Reference proteome</keyword>